<gene>
    <name evidence="1" type="ORF">BHAOGJBA_4410</name>
</gene>
<dbReference type="Proteomes" id="UP001055247">
    <property type="component" value="Unassembled WGS sequence"/>
</dbReference>
<proteinExistence type="predicted"/>
<evidence type="ECO:0000313" key="1">
    <source>
        <dbReference type="EMBL" id="GJD90867.1"/>
    </source>
</evidence>
<sequence length="230" mass="24581">MQDGDPEIPLVVPTPSAAIAGRIRALREEAEANLRADRERTRAGLERKIEAVQAAKDAFDRMLVGRLDKAARAWAALAQAAYAGALDDADAASRDDLPGASVEVPGARPEFRILAGGGILGVRPASSGRHRVDWRTAPGAHPVLTGEILRGPDRTFTLVAAVPEARATPHLRSAIETAVAAVLGEPWREGVCTLIDRCDELSMYARLVSGPCLADRSRSFDGHVDRDPKE</sequence>
<name>A0AAV4ZRP6_9HYPH</name>
<accession>A0AAV4ZRP6</accession>
<keyword evidence="2" id="KW-1185">Reference proteome</keyword>
<reference evidence="1" key="2">
    <citation type="submission" date="2021-08" db="EMBL/GenBank/DDBJ databases">
        <authorList>
            <person name="Tani A."/>
            <person name="Ola A."/>
            <person name="Ogura Y."/>
            <person name="Katsura K."/>
            <person name="Hayashi T."/>
        </authorList>
    </citation>
    <scope>NUCLEOTIDE SEQUENCE</scope>
    <source>
        <strain evidence="1">DSM 16372</strain>
    </source>
</reference>
<dbReference type="EMBL" id="BPQO01000022">
    <property type="protein sequence ID" value="GJD90867.1"/>
    <property type="molecule type" value="Genomic_DNA"/>
</dbReference>
<organism evidence="1 2">
    <name type="scientific">Methylobacterium hispanicum</name>
    <dbReference type="NCBI Taxonomy" id="270350"/>
    <lineage>
        <taxon>Bacteria</taxon>
        <taxon>Pseudomonadati</taxon>
        <taxon>Pseudomonadota</taxon>
        <taxon>Alphaproteobacteria</taxon>
        <taxon>Hyphomicrobiales</taxon>
        <taxon>Methylobacteriaceae</taxon>
        <taxon>Methylobacterium</taxon>
    </lineage>
</organism>
<protein>
    <submittedName>
        <fullName evidence="1">Uncharacterized protein</fullName>
    </submittedName>
</protein>
<comment type="caution">
    <text evidence="1">The sequence shown here is derived from an EMBL/GenBank/DDBJ whole genome shotgun (WGS) entry which is preliminary data.</text>
</comment>
<dbReference type="AlphaFoldDB" id="A0AAV4ZRP6"/>
<reference evidence="1" key="1">
    <citation type="journal article" date="2016" name="Front. Microbiol.">
        <title>Genome Sequence of the Piezophilic, Mesophilic Sulfate-Reducing Bacterium Desulfovibrio indicus J2T.</title>
        <authorList>
            <person name="Cao J."/>
            <person name="Maignien L."/>
            <person name="Shao Z."/>
            <person name="Alain K."/>
            <person name="Jebbar M."/>
        </authorList>
    </citation>
    <scope>NUCLEOTIDE SEQUENCE</scope>
    <source>
        <strain evidence="1">DSM 16372</strain>
    </source>
</reference>
<evidence type="ECO:0000313" key="2">
    <source>
        <dbReference type="Proteomes" id="UP001055247"/>
    </source>
</evidence>